<keyword evidence="2" id="KW-1185">Reference proteome</keyword>
<proteinExistence type="predicted"/>
<comment type="caution">
    <text evidence="1">The sequence shown here is derived from an EMBL/GenBank/DDBJ whole genome shotgun (WGS) entry which is preliminary data.</text>
</comment>
<sequence length="202" mass="22295">MLLCDDQYIPEVYVSAVEKVSAKPGHVIVPTVQPIYQTFLQQLAAQISSVGGSNNVLGSIPTTDPSFDQIVNPIIPEDQTIDEVVTEPYNEDDRSILEYNPHSEYGLDDFDEDYIGHSGSREGVNDEPAPHHGIGSDPTYGGGCIGPAIKVAMAKEYPEITHGLCGFHMNINLKNIFKIQVVCNLFYEASRAHRESEFLEKI</sequence>
<dbReference type="EMBL" id="JAJSOW010000104">
    <property type="protein sequence ID" value="KAI9169648.1"/>
    <property type="molecule type" value="Genomic_DNA"/>
</dbReference>
<dbReference type="Proteomes" id="UP001064489">
    <property type="component" value="Chromosome 7"/>
</dbReference>
<dbReference type="AlphaFoldDB" id="A0AAD5ILX1"/>
<accession>A0AAD5ILX1</accession>
<name>A0AAD5ILX1_ACENE</name>
<organism evidence="1 2">
    <name type="scientific">Acer negundo</name>
    <name type="common">Box elder</name>
    <dbReference type="NCBI Taxonomy" id="4023"/>
    <lineage>
        <taxon>Eukaryota</taxon>
        <taxon>Viridiplantae</taxon>
        <taxon>Streptophyta</taxon>
        <taxon>Embryophyta</taxon>
        <taxon>Tracheophyta</taxon>
        <taxon>Spermatophyta</taxon>
        <taxon>Magnoliopsida</taxon>
        <taxon>eudicotyledons</taxon>
        <taxon>Gunneridae</taxon>
        <taxon>Pentapetalae</taxon>
        <taxon>rosids</taxon>
        <taxon>malvids</taxon>
        <taxon>Sapindales</taxon>
        <taxon>Sapindaceae</taxon>
        <taxon>Hippocastanoideae</taxon>
        <taxon>Acereae</taxon>
        <taxon>Acer</taxon>
    </lineage>
</organism>
<protein>
    <submittedName>
        <fullName evidence="1">Uncharacterized protein</fullName>
    </submittedName>
</protein>
<reference evidence="1" key="1">
    <citation type="journal article" date="2022" name="Plant J.">
        <title>Strategies of tolerance reflected in two North American maple genomes.</title>
        <authorList>
            <person name="McEvoy S.L."/>
            <person name="Sezen U.U."/>
            <person name="Trouern-Trend A."/>
            <person name="McMahon S.M."/>
            <person name="Schaberg P.G."/>
            <person name="Yang J."/>
            <person name="Wegrzyn J.L."/>
            <person name="Swenson N.G."/>
        </authorList>
    </citation>
    <scope>NUCLEOTIDE SEQUENCE</scope>
    <source>
        <strain evidence="1">91603</strain>
    </source>
</reference>
<evidence type="ECO:0000313" key="1">
    <source>
        <dbReference type="EMBL" id="KAI9169648.1"/>
    </source>
</evidence>
<evidence type="ECO:0000313" key="2">
    <source>
        <dbReference type="Proteomes" id="UP001064489"/>
    </source>
</evidence>
<reference evidence="1" key="2">
    <citation type="submission" date="2023-02" db="EMBL/GenBank/DDBJ databases">
        <authorList>
            <person name="Swenson N.G."/>
            <person name="Wegrzyn J.L."/>
            <person name="Mcevoy S.L."/>
        </authorList>
    </citation>
    <scope>NUCLEOTIDE SEQUENCE</scope>
    <source>
        <strain evidence="1">91603</strain>
        <tissue evidence="1">Leaf</tissue>
    </source>
</reference>
<gene>
    <name evidence="1" type="ORF">LWI28_015515</name>
</gene>